<proteinExistence type="predicted"/>
<dbReference type="EMBL" id="BMAW01129495">
    <property type="protein sequence ID" value="GFU30598.1"/>
    <property type="molecule type" value="Genomic_DNA"/>
</dbReference>
<keyword evidence="3" id="KW-1185">Reference proteome</keyword>
<evidence type="ECO:0000256" key="1">
    <source>
        <dbReference type="SAM" id="MobiDB-lite"/>
    </source>
</evidence>
<accession>A0A8X6QJS7</accession>
<dbReference type="AlphaFoldDB" id="A0A8X6QJS7"/>
<protein>
    <submittedName>
        <fullName evidence="2">Uncharacterized protein</fullName>
    </submittedName>
</protein>
<organism evidence="2 3">
    <name type="scientific">Nephila pilipes</name>
    <name type="common">Giant wood spider</name>
    <name type="synonym">Nephila maculata</name>
    <dbReference type="NCBI Taxonomy" id="299642"/>
    <lineage>
        <taxon>Eukaryota</taxon>
        <taxon>Metazoa</taxon>
        <taxon>Ecdysozoa</taxon>
        <taxon>Arthropoda</taxon>
        <taxon>Chelicerata</taxon>
        <taxon>Arachnida</taxon>
        <taxon>Araneae</taxon>
        <taxon>Araneomorphae</taxon>
        <taxon>Entelegynae</taxon>
        <taxon>Araneoidea</taxon>
        <taxon>Nephilidae</taxon>
        <taxon>Nephila</taxon>
    </lineage>
</organism>
<sequence length="181" mass="20500">MKNDRLRLHNIRHQPHQSERKEKKGKLVFLPVHFPITHYLHGIAPRGRNFSQVALSPPVCGGGRFGQPSRSVRSTCHVIDHLTIFPGNSLHNADVFLLLVRRSWGATDTTLRLLLFGTSSGEFFLSFLSRFPPLTLGGISQDLSIRVFGLDACCALRRTKWLHCDDDYTATCHTSDDFFEE</sequence>
<dbReference type="Proteomes" id="UP000887013">
    <property type="component" value="Unassembled WGS sequence"/>
</dbReference>
<reference evidence="2" key="1">
    <citation type="submission" date="2020-08" db="EMBL/GenBank/DDBJ databases">
        <title>Multicomponent nature underlies the extraordinary mechanical properties of spider dragline silk.</title>
        <authorList>
            <person name="Kono N."/>
            <person name="Nakamura H."/>
            <person name="Mori M."/>
            <person name="Yoshida Y."/>
            <person name="Ohtoshi R."/>
            <person name="Malay A.D."/>
            <person name="Moran D.A.P."/>
            <person name="Tomita M."/>
            <person name="Numata K."/>
            <person name="Arakawa K."/>
        </authorList>
    </citation>
    <scope>NUCLEOTIDE SEQUENCE</scope>
</reference>
<evidence type="ECO:0000313" key="3">
    <source>
        <dbReference type="Proteomes" id="UP000887013"/>
    </source>
</evidence>
<name>A0A8X6QJS7_NEPPI</name>
<gene>
    <name evidence="2" type="ORF">NPIL_40861</name>
</gene>
<evidence type="ECO:0000313" key="2">
    <source>
        <dbReference type="EMBL" id="GFU30598.1"/>
    </source>
</evidence>
<feature type="region of interest" description="Disordered" evidence="1">
    <location>
        <begin position="1"/>
        <end position="22"/>
    </location>
</feature>
<comment type="caution">
    <text evidence="2">The sequence shown here is derived from an EMBL/GenBank/DDBJ whole genome shotgun (WGS) entry which is preliminary data.</text>
</comment>